<dbReference type="SMART" id="SM00490">
    <property type="entry name" value="HELICc"/>
    <property type="match status" value="1"/>
</dbReference>
<dbReference type="GO" id="GO:0031965">
    <property type="term" value="C:nuclear membrane"/>
    <property type="evidence" value="ECO:0007669"/>
    <property type="project" value="UniProtKB-SubCell"/>
</dbReference>
<evidence type="ECO:0000256" key="1">
    <source>
        <dbReference type="ARBA" id="ARBA00004335"/>
    </source>
</evidence>
<evidence type="ECO:0000256" key="11">
    <source>
        <dbReference type="ARBA" id="ARBA00023132"/>
    </source>
</evidence>
<evidence type="ECO:0000256" key="14">
    <source>
        <dbReference type="ARBA" id="ARBA00038750"/>
    </source>
</evidence>
<comment type="caution">
    <text evidence="22">The sequence shown here is derived from an EMBL/GenBank/DDBJ whole genome shotgun (WGS) entry which is preliminary data.</text>
</comment>
<name>A0A9W8ZK01_9PLEO</name>
<dbReference type="PROSITE" id="PS51194">
    <property type="entry name" value="HELICASE_CTER"/>
    <property type="match status" value="1"/>
</dbReference>
<evidence type="ECO:0000256" key="7">
    <source>
        <dbReference type="ARBA" id="ARBA00022816"/>
    </source>
</evidence>
<dbReference type="InterPro" id="IPR011545">
    <property type="entry name" value="DEAD/DEAH_box_helicase_dom"/>
</dbReference>
<dbReference type="Pfam" id="PF00270">
    <property type="entry name" value="DEAD"/>
    <property type="match status" value="1"/>
</dbReference>
<dbReference type="GO" id="GO:0015031">
    <property type="term" value="P:protein transport"/>
    <property type="evidence" value="ECO:0007669"/>
    <property type="project" value="UniProtKB-KW"/>
</dbReference>
<dbReference type="EC" id="3.6.4.13" evidence="3"/>
<proteinExistence type="inferred from homology"/>
<reference evidence="22" key="1">
    <citation type="submission" date="2022-10" db="EMBL/GenBank/DDBJ databases">
        <title>Tapping the CABI collections for fungal endophytes: first genome assemblies for Collariella, Neodidymelliopsis, Ascochyta clinopodiicola, Didymella pomorum, Didymosphaeria variabile, Neocosmospora piperis and Neocucurbitaria cava.</title>
        <authorList>
            <person name="Hill R."/>
        </authorList>
    </citation>
    <scope>NUCLEOTIDE SEQUENCE</scope>
    <source>
        <strain evidence="22">IMI 355091</strain>
    </source>
</reference>
<evidence type="ECO:0000256" key="6">
    <source>
        <dbReference type="ARBA" id="ARBA00022806"/>
    </source>
</evidence>
<evidence type="ECO:0000256" key="3">
    <source>
        <dbReference type="ARBA" id="ARBA00012552"/>
    </source>
</evidence>
<comment type="catalytic activity">
    <reaction evidence="15">
        <text>ATP + H2O = ADP + phosphate + H(+)</text>
        <dbReference type="Rhea" id="RHEA:13065"/>
        <dbReference type="ChEBI" id="CHEBI:15377"/>
        <dbReference type="ChEBI" id="CHEBI:15378"/>
        <dbReference type="ChEBI" id="CHEBI:30616"/>
        <dbReference type="ChEBI" id="CHEBI:43474"/>
        <dbReference type="ChEBI" id="CHEBI:456216"/>
        <dbReference type="EC" id="3.6.4.13"/>
    </reaction>
</comment>
<dbReference type="PANTHER" id="PTHR47958">
    <property type="entry name" value="ATP-DEPENDENT RNA HELICASE DBP3"/>
    <property type="match status" value="1"/>
</dbReference>
<dbReference type="InterPro" id="IPR014014">
    <property type="entry name" value="RNA_helicase_DEAD_Q_motif"/>
</dbReference>
<feature type="short sequence motif" description="Q motif" evidence="16">
    <location>
        <begin position="91"/>
        <end position="119"/>
    </location>
</feature>
<evidence type="ECO:0000259" key="20">
    <source>
        <dbReference type="PROSITE" id="PS51194"/>
    </source>
</evidence>
<dbReference type="GO" id="GO:0003723">
    <property type="term" value="F:RNA binding"/>
    <property type="evidence" value="ECO:0007669"/>
    <property type="project" value="UniProtKB-KW"/>
</dbReference>
<evidence type="ECO:0000256" key="4">
    <source>
        <dbReference type="ARBA" id="ARBA00022741"/>
    </source>
</evidence>
<evidence type="ECO:0000256" key="15">
    <source>
        <dbReference type="ARBA" id="ARBA00047984"/>
    </source>
</evidence>
<evidence type="ECO:0000256" key="18">
    <source>
        <dbReference type="SAM" id="MobiDB-lite"/>
    </source>
</evidence>
<dbReference type="OrthoDB" id="10265785at2759"/>
<evidence type="ECO:0000256" key="5">
    <source>
        <dbReference type="ARBA" id="ARBA00022801"/>
    </source>
</evidence>
<feature type="domain" description="DEAD-box RNA helicase Q" evidence="21">
    <location>
        <begin position="91"/>
        <end position="119"/>
    </location>
</feature>
<dbReference type="GO" id="GO:0003724">
    <property type="term" value="F:RNA helicase activity"/>
    <property type="evidence" value="ECO:0007669"/>
    <property type="project" value="UniProtKB-EC"/>
</dbReference>
<comment type="subunit">
    <text evidence="14">Associates with the nuclear pore complex.</text>
</comment>
<sequence length="500" mass="54679">MSSAEEPKKTSWADAAEEEATAKKTSAETPAETPAATTTEAPAEESSLAQAQVDGSGPPGNGSNMVETEFNVEVKLADMQADPNNPLFSAKTFEELKLSEDLLQGIRSMNFRKPSKIQEKALPLLLMDPPTNMIAQSQSGTGKTAAFSLNCLSRVDLSKVQPQALVLAPSRELARQILGVITHMGQFMQGLKTMAVIPDPSRRGQKFDAHILVGTPGSVTDMLRRRLINPQGIKILVLDEADNMLDQQGLGEQCTRAKTMLPKDCQTVLFSATFPANVIAYAQRFAPKANTLTLAHDDLTIEGIKQLYIDIGDDTDKYQTLLKFYGLMTQASSIIFVRTRRTAEELERRMTAEGHKVAQLSGAMEGPDRDIIIDKFRSGEAKVLITTNVLARGIDVQSVTMVINYDVPTMANGYDPDPETYLHRIGRTGRFGRVGVALSFVHDKNSHDQLQAIMNYFKTDAIPIDTSDWDAVEELIQNVIKSSRAGKSTEEMNAIVSGDA</sequence>
<keyword evidence="9" id="KW-0694">RNA-binding</keyword>
<evidence type="ECO:0000256" key="17">
    <source>
        <dbReference type="RuleBase" id="RU000492"/>
    </source>
</evidence>
<evidence type="ECO:0000256" key="9">
    <source>
        <dbReference type="ARBA" id="ARBA00022884"/>
    </source>
</evidence>
<feature type="domain" description="Helicase ATP-binding" evidence="19">
    <location>
        <begin position="124"/>
        <end position="292"/>
    </location>
</feature>
<dbReference type="FunFam" id="3.40.50.300:FF:000849">
    <property type="entry name" value="ATP-dependent RNA helicase DBP5"/>
    <property type="match status" value="1"/>
</dbReference>
<keyword evidence="11" id="KW-0906">Nuclear pore complex</keyword>
<dbReference type="PROSITE" id="PS51195">
    <property type="entry name" value="Q_MOTIF"/>
    <property type="match status" value="1"/>
</dbReference>
<dbReference type="GO" id="GO:0051028">
    <property type="term" value="P:mRNA transport"/>
    <property type="evidence" value="ECO:0007669"/>
    <property type="project" value="UniProtKB-KW"/>
</dbReference>
<dbReference type="InterPro" id="IPR027417">
    <property type="entry name" value="P-loop_NTPase"/>
</dbReference>
<evidence type="ECO:0000259" key="21">
    <source>
        <dbReference type="PROSITE" id="PS51195"/>
    </source>
</evidence>
<evidence type="ECO:0000259" key="19">
    <source>
        <dbReference type="PROSITE" id="PS51192"/>
    </source>
</evidence>
<keyword evidence="11" id="KW-0539">Nucleus</keyword>
<dbReference type="Proteomes" id="UP001140510">
    <property type="component" value="Unassembled WGS sequence"/>
</dbReference>
<organism evidence="22 23">
    <name type="scientific">Didymella pomorum</name>
    <dbReference type="NCBI Taxonomy" id="749634"/>
    <lineage>
        <taxon>Eukaryota</taxon>
        <taxon>Fungi</taxon>
        <taxon>Dikarya</taxon>
        <taxon>Ascomycota</taxon>
        <taxon>Pezizomycotina</taxon>
        <taxon>Dothideomycetes</taxon>
        <taxon>Pleosporomycetidae</taxon>
        <taxon>Pleosporales</taxon>
        <taxon>Pleosporineae</taxon>
        <taxon>Didymellaceae</taxon>
        <taxon>Didymella</taxon>
    </lineage>
</organism>
<evidence type="ECO:0000313" key="22">
    <source>
        <dbReference type="EMBL" id="KAJ4409353.1"/>
    </source>
</evidence>
<keyword evidence="6 17" id="KW-0347">Helicase</keyword>
<evidence type="ECO:0000256" key="8">
    <source>
        <dbReference type="ARBA" id="ARBA00022840"/>
    </source>
</evidence>
<dbReference type="Gene3D" id="3.40.50.300">
    <property type="entry name" value="P-loop containing nucleotide triphosphate hydrolases"/>
    <property type="match status" value="2"/>
</dbReference>
<dbReference type="InterPro" id="IPR014001">
    <property type="entry name" value="Helicase_ATP-bd"/>
</dbReference>
<dbReference type="SMART" id="SM00487">
    <property type="entry name" value="DEXDc"/>
    <property type="match status" value="1"/>
</dbReference>
<dbReference type="SUPFAM" id="SSF52540">
    <property type="entry name" value="P-loop containing nucleoside triphosphate hydrolases"/>
    <property type="match status" value="1"/>
</dbReference>
<comment type="function">
    <text evidence="12">ATP-dependent RNA helicase associated with the nuclear pore complex and essential for mRNA export from the nucleus. May participate in a terminal step of mRNA export through the removal of proteins that accompany mRNA through the nucleopore complex. May also be involved in early transcription.</text>
</comment>
<keyword evidence="7" id="KW-0813">Transport</keyword>
<evidence type="ECO:0000313" key="23">
    <source>
        <dbReference type="Proteomes" id="UP001140510"/>
    </source>
</evidence>
<dbReference type="CDD" id="cd17963">
    <property type="entry name" value="DEADc_DDX19_DDX25"/>
    <property type="match status" value="1"/>
</dbReference>
<dbReference type="PROSITE" id="PS00039">
    <property type="entry name" value="DEAD_ATP_HELICASE"/>
    <property type="match status" value="1"/>
</dbReference>
<comment type="similarity">
    <text evidence="13">Belongs to the DEAD box helicase family. DDX19/DBP5 subfamily.</text>
</comment>
<evidence type="ECO:0000256" key="12">
    <source>
        <dbReference type="ARBA" id="ARBA00037213"/>
    </source>
</evidence>
<dbReference type="CDD" id="cd18787">
    <property type="entry name" value="SF2_C_DEAD"/>
    <property type="match status" value="1"/>
</dbReference>
<feature type="domain" description="Helicase C-terminal" evidence="20">
    <location>
        <begin position="303"/>
        <end position="470"/>
    </location>
</feature>
<keyword evidence="7" id="KW-0509">mRNA transport</keyword>
<dbReference type="PROSITE" id="PS51192">
    <property type="entry name" value="HELICASE_ATP_BIND_1"/>
    <property type="match status" value="1"/>
</dbReference>
<keyword evidence="23" id="KW-1185">Reference proteome</keyword>
<feature type="region of interest" description="Disordered" evidence="18">
    <location>
        <begin position="1"/>
        <end position="65"/>
    </location>
</feature>
<dbReference type="Pfam" id="PF00271">
    <property type="entry name" value="Helicase_C"/>
    <property type="match status" value="1"/>
</dbReference>
<protein>
    <recommendedName>
        <fullName evidence="3">RNA helicase</fullName>
        <ecNumber evidence="3">3.6.4.13</ecNumber>
    </recommendedName>
</protein>
<dbReference type="GO" id="GO:0005524">
    <property type="term" value="F:ATP binding"/>
    <property type="evidence" value="ECO:0007669"/>
    <property type="project" value="UniProtKB-KW"/>
</dbReference>
<dbReference type="EMBL" id="JAPEVA010000012">
    <property type="protein sequence ID" value="KAJ4409353.1"/>
    <property type="molecule type" value="Genomic_DNA"/>
</dbReference>
<keyword evidence="5 17" id="KW-0378">Hydrolase</keyword>
<dbReference type="InterPro" id="IPR001650">
    <property type="entry name" value="Helicase_C-like"/>
</dbReference>
<dbReference type="AlphaFoldDB" id="A0A9W8ZK01"/>
<feature type="compositionally biased region" description="Basic and acidic residues" evidence="18">
    <location>
        <begin position="1"/>
        <end position="11"/>
    </location>
</feature>
<dbReference type="InterPro" id="IPR000629">
    <property type="entry name" value="RNA-helicase_DEAD-box_CS"/>
</dbReference>
<evidence type="ECO:0000256" key="13">
    <source>
        <dbReference type="ARBA" id="ARBA00038143"/>
    </source>
</evidence>
<keyword evidence="4 17" id="KW-0547">Nucleotide-binding</keyword>
<accession>A0A9W8ZK01</accession>
<keyword evidence="11" id="KW-0653">Protein transport</keyword>
<evidence type="ECO:0000256" key="16">
    <source>
        <dbReference type="PROSITE-ProRule" id="PRU00552"/>
    </source>
</evidence>
<keyword evidence="10" id="KW-0811">Translocation</keyword>
<dbReference type="GO" id="GO:0005643">
    <property type="term" value="C:nuclear pore"/>
    <property type="evidence" value="ECO:0007669"/>
    <property type="project" value="UniProtKB-SubCell"/>
</dbReference>
<keyword evidence="8 17" id="KW-0067">ATP-binding</keyword>
<evidence type="ECO:0000256" key="10">
    <source>
        <dbReference type="ARBA" id="ARBA00023010"/>
    </source>
</evidence>
<dbReference type="GO" id="GO:0016787">
    <property type="term" value="F:hydrolase activity"/>
    <property type="evidence" value="ECO:0007669"/>
    <property type="project" value="UniProtKB-KW"/>
</dbReference>
<feature type="compositionally biased region" description="Low complexity" evidence="18">
    <location>
        <begin position="27"/>
        <end position="47"/>
    </location>
</feature>
<comment type="subcellular location">
    <subcellularLocation>
        <location evidence="1">Nucleus membrane</location>
        <topology evidence="1">Peripheral membrane protein</topology>
        <orientation evidence="1">Cytoplasmic side</orientation>
    </subcellularLocation>
    <subcellularLocation>
        <location evidence="2">Nucleus</location>
        <location evidence="2">Nuclear pore complex</location>
    </subcellularLocation>
</comment>
<gene>
    <name evidence="22" type="primary">DBP5</name>
    <name evidence="22" type="ORF">N0V91_002709</name>
</gene>
<evidence type="ECO:0000256" key="2">
    <source>
        <dbReference type="ARBA" id="ARBA00004567"/>
    </source>
</evidence>